<organism evidence="8">
    <name type="scientific">Palaemon carinicauda</name>
    <name type="common">Ridgetail white prawn</name>
    <name type="synonym">Exopalaemon carinicauda</name>
    <dbReference type="NCBI Taxonomy" id="392227"/>
    <lineage>
        <taxon>Eukaryota</taxon>
        <taxon>Metazoa</taxon>
        <taxon>Ecdysozoa</taxon>
        <taxon>Arthropoda</taxon>
        <taxon>Crustacea</taxon>
        <taxon>Multicrustacea</taxon>
        <taxon>Malacostraca</taxon>
        <taxon>Eumalacostraca</taxon>
        <taxon>Eucarida</taxon>
        <taxon>Decapoda</taxon>
        <taxon>Pleocyemata</taxon>
        <taxon>Caridea</taxon>
        <taxon>Palaemonoidea</taxon>
        <taxon>Palaemonidae</taxon>
        <taxon>Palaemon</taxon>
    </lineage>
</organism>
<feature type="signal peptide" evidence="6">
    <location>
        <begin position="1"/>
        <end position="16"/>
    </location>
</feature>
<evidence type="ECO:0000313" key="8">
    <source>
        <dbReference type="EMBL" id="ASP44148.1"/>
    </source>
</evidence>
<sequence>MYTVSLLLVGVALVTGLPQEIQFVSNTNSRGKDFICQEDYGVYEDEYQCDKYWVCEDGIAKAQLCDDGLVFDIFKANAGHVDPCESPYVVDCGQRLELQPATFTSEVCPRKNGIFADPDSTNCIRYYTCIKGVATATDCTTGLHFDETTGNCAWPSTANRSNCSELQNNCIGDFCCPGTPVVTADGVTLPHPTYANVEDCQKFWVCLSGVTPQESSCALGQVYNERTMMCDYPEYVDECTGWYRDHPLFADDYVYEDTVPAKNQGTQNKAG</sequence>
<feature type="chain" id="PRO_5027976165" evidence="6">
    <location>
        <begin position="17"/>
        <end position="271"/>
    </location>
</feature>
<feature type="domain" description="Chitin-binding type-2" evidence="7">
    <location>
        <begin position="105"/>
        <end position="165"/>
    </location>
</feature>
<dbReference type="PROSITE" id="PS50940">
    <property type="entry name" value="CHIT_BIND_II"/>
    <property type="match status" value="3"/>
</dbReference>
<evidence type="ECO:0000256" key="1">
    <source>
        <dbReference type="ARBA" id="ARBA00022669"/>
    </source>
</evidence>
<dbReference type="Pfam" id="PF01607">
    <property type="entry name" value="CBM_14"/>
    <property type="match status" value="3"/>
</dbReference>
<dbReference type="GO" id="GO:0008061">
    <property type="term" value="F:chitin binding"/>
    <property type="evidence" value="ECO:0007669"/>
    <property type="project" value="UniProtKB-KW"/>
</dbReference>
<keyword evidence="4" id="KW-1015">Disulfide bond</keyword>
<dbReference type="SMART" id="SM00494">
    <property type="entry name" value="ChtBD2"/>
    <property type="match status" value="3"/>
</dbReference>
<dbReference type="EMBL" id="MF415523">
    <property type="protein sequence ID" value="ASP44148.1"/>
    <property type="molecule type" value="mRNA"/>
</dbReference>
<dbReference type="Gene3D" id="2.170.140.10">
    <property type="entry name" value="Chitin binding domain"/>
    <property type="match status" value="3"/>
</dbReference>
<dbReference type="InterPro" id="IPR002557">
    <property type="entry name" value="Chitin-bd_dom"/>
</dbReference>
<keyword evidence="3" id="KW-0677">Repeat</keyword>
<keyword evidence="2 6" id="KW-0732">Signal</keyword>
<evidence type="ECO:0000256" key="3">
    <source>
        <dbReference type="ARBA" id="ARBA00022737"/>
    </source>
</evidence>
<dbReference type="AlphaFoldDB" id="A0A6S4IR46"/>
<keyword evidence="5" id="KW-0325">Glycoprotein</keyword>
<feature type="domain" description="Chitin-binding type-2" evidence="7">
    <location>
        <begin position="179"/>
        <end position="241"/>
    </location>
</feature>
<evidence type="ECO:0000256" key="5">
    <source>
        <dbReference type="ARBA" id="ARBA00023180"/>
    </source>
</evidence>
<proteinExistence type="evidence at transcript level"/>
<dbReference type="PANTHER" id="PTHR23301:SF0">
    <property type="entry name" value="CHITIN-BINDING TYPE-2 DOMAIN-CONTAINING PROTEIN-RELATED"/>
    <property type="match status" value="1"/>
</dbReference>
<dbReference type="PANTHER" id="PTHR23301">
    <property type="entry name" value="CHITIN BINDING PERITROPHIN-A"/>
    <property type="match status" value="1"/>
</dbReference>
<dbReference type="SUPFAM" id="SSF57625">
    <property type="entry name" value="Invertebrate chitin-binding proteins"/>
    <property type="match status" value="3"/>
</dbReference>
<dbReference type="InterPro" id="IPR036508">
    <property type="entry name" value="Chitin-bd_dom_sf"/>
</dbReference>
<name>A0A6S4IR46_PALCI</name>
<feature type="domain" description="Chitin-binding type-2" evidence="7">
    <location>
        <begin position="33"/>
        <end position="94"/>
    </location>
</feature>
<evidence type="ECO:0000256" key="4">
    <source>
        <dbReference type="ARBA" id="ARBA00023157"/>
    </source>
</evidence>
<accession>A0A6S4IR46</accession>
<dbReference type="InterPro" id="IPR051940">
    <property type="entry name" value="Chitin_bind-dev_reg"/>
</dbReference>
<protein>
    <submittedName>
        <fullName evidence="8">Obstructor A1</fullName>
    </submittedName>
</protein>
<keyword evidence="1" id="KW-0147">Chitin-binding</keyword>
<dbReference type="GO" id="GO:0005576">
    <property type="term" value="C:extracellular region"/>
    <property type="evidence" value="ECO:0007669"/>
    <property type="project" value="InterPro"/>
</dbReference>
<evidence type="ECO:0000259" key="7">
    <source>
        <dbReference type="PROSITE" id="PS50940"/>
    </source>
</evidence>
<reference evidence="8" key="1">
    <citation type="submission" date="2017-06" db="EMBL/GenBank/DDBJ databases">
        <authorList>
            <person name="Li S."/>
            <person name="Li F."/>
            <person name="Xiang J."/>
        </authorList>
    </citation>
    <scope>NUCLEOTIDE SEQUENCE</scope>
</reference>
<evidence type="ECO:0000256" key="2">
    <source>
        <dbReference type="ARBA" id="ARBA00022729"/>
    </source>
</evidence>
<evidence type="ECO:0000256" key="6">
    <source>
        <dbReference type="SAM" id="SignalP"/>
    </source>
</evidence>